<dbReference type="KEGG" id="slp:Slip_0275"/>
<accession>D7CJU8</accession>
<dbReference type="AlphaFoldDB" id="D7CJU8"/>
<reference evidence="2" key="1">
    <citation type="journal article" date="2010" name="Stand. Genomic Sci.">
        <title>Complete genome sequence of Syntrophothermus lipocalidus type strain (TGB-C1T).</title>
        <authorList>
            <consortium name="US DOE Joint Genome Institute (JGI-PGF)"/>
            <person name="Djao O."/>
            <person name="Zhang X."/>
            <person name="Lucas S."/>
            <person name="Lapidus A."/>
            <person name="Glavina Del Rio T."/>
            <person name="Nolan M."/>
            <person name="Tice H."/>
            <person name="Cheng J."/>
            <person name="Han C."/>
            <person name="Tapia R."/>
            <person name="Goodwin L."/>
            <person name="Pitluck S."/>
            <person name="Liolios K."/>
            <person name="Ivanova N."/>
            <person name="Mavromatis K."/>
            <person name="Mikhailova N."/>
            <person name="Ovchinnikova G."/>
            <person name="Pati A."/>
            <person name="Brambilla E."/>
            <person name="Chen A."/>
            <person name="Palaniappan K."/>
            <person name="Land M."/>
            <person name="Hauser L."/>
            <person name="Chang Y."/>
            <person name="Jeffries C."/>
            <person name="Rohde M."/>
            <person name="Sikorski J."/>
            <person name="Spring S."/>
            <person name="Goker M."/>
            <person name="Detter J."/>
            <person name="Woyke T."/>
            <person name="Bristow J."/>
            <person name="Eisen J."/>
            <person name="Markowitz V."/>
            <person name="Hugenholtz P."/>
            <person name="Kyrpides N."/>
            <person name="Klenk H."/>
        </authorList>
    </citation>
    <scope>NUCLEOTIDE SEQUENCE [LARGE SCALE GENOMIC DNA]</scope>
    <source>
        <strain evidence="2">DSM 12680 / TGB-C1</strain>
    </source>
</reference>
<organism evidence="1 2">
    <name type="scientific">Syntrophothermus lipocalidus (strain DSM 12680 / TGB-C1)</name>
    <dbReference type="NCBI Taxonomy" id="643648"/>
    <lineage>
        <taxon>Bacteria</taxon>
        <taxon>Bacillati</taxon>
        <taxon>Bacillota</taxon>
        <taxon>Clostridia</taxon>
        <taxon>Eubacteriales</taxon>
        <taxon>Syntrophomonadaceae</taxon>
        <taxon>Syntrophothermus</taxon>
    </lineage>
</organism>
<dbReference type="HOGENOM" id="CLU_3398924_0_0_9"/>
<protein>
    <submittedName>
        <fullName evidence="1">Uncharacterized protein</fullName>
    </submittedName>
</protein>
<evidence type="ECO:0000313" key="2">
    <source>
        <dbReference type="Proteomes" id="UP000000378"/>
    </source>
</evidence>
<proteinExistence type="predicted"/>
<reference evidence="1 2" key="2">
    <citation type="journal article" date="2010" name="Stand. Genomic Sci.">
        <title>Complete genome sequence of Syntrophothermus lipocalidus type strain (TGB-C1).</title>
        <authorList>
            <person name="Djao O.D."/>
            <person name="Zhang X."/>
            <person name="Lucas S."/>
            <person name="Lapidus A."/>
            <person name="Del Rio T.G."/>
            <person name="Nolan M."/>
            <person name="Tice H."/>
            <person name="Cheng J.F."/>
            <person name="Han C."/>
            <person name="Tapia R."/>
            <person name="Goodwin L."/>
            <person name="Pitluck S."/>
            <person name="Liolios K."/>
            <person name="Ivanova N."/>
            <person name="Mavromatis K."/>
            <person name="Mikhailova N."/>
            <person name="Ovchinnikova G."/>
            <person name="Pati A."/>
            <person name="Brambilla E."/>
            <person name="Chen A."/>
            <person name="Palaniappan K."/>
            <person name="Land M."/>
            <person name="Hauser L."/>
            <person name="Chang Y.J."/>
            <person name="Jeffries C.D."/>
            <person name="Rohde M."/>
            <person name="Sikorski J."/>
            <person name="Spring S."/>
            <person name="Goker M."/>
            <person name="Detter J.C."/>
            <person name="Woyke T."/>
            <person name="Bristow J."/>
            <person name="Eisen J.A."/>
            <person name="Markowitz V."/>
            <person name="Hugenholtz P."/>
            <person name="Kyrpides N.C."/>
            <person name="Klenk H.P."/>
        </authorList>
    </citation>
    <scope>NUCLEOTIDE SEQUENCE [LARGE SCALE GENOMIC DNA]</scope>
    <source>
        <strain evidence="2">DSM 12680 / TGB-C1</strain>
    </source>
</reference>
<dbReference type="Proteomes" id="UP000000378">
    <property type="component" value="Chromosome"/>
</dbReference>
<evidence type="ECO:0000313" key="1">
    <source>
        <dbReference type="EMBL" id="ADI01062.1"/>
    </source>
</evidence>
<sequence>MEIQEFLRVQGVSAVCGLVAAGQEEGKDRTR</sequence>
<keyword evidence="2" id="KW-1185">Reference proteome</keyword>
<dbReference type="EMBL" id="CP002048">
    <property type="protein sequence ID" value="ADI01062.1"/>
    <property type="molecule type" value="Genomic_DNA"/>
</dbReference>
<gene>
    <name evidence="1" type="ordered locus">Slip_0275</name>
</gene>
<name>D7CJU8_SYNLT</name>